<dbReference type="Proteomes" id="UP000243459">
    <property type="component" value="Chromosome 4"/>
</dbReference>
<feature type="repeat" description="PPR" evidence="3">
    <location>
        <begin position="462"/>
        <end position="496"/>
    </location>
</feature>
<dbReference type="Gene3D" id="1.25.40.10">
    <property type="entry name" value="Tetratricopeptide repeat domain"/>
    <property type="match status" value="4"/>
</dbReference>
<dbReference type="PANTHER" id="PTHR46128">
    <property type="entry name" value="MITOCHONDRIAL GROUP I INTRON SPLICING FACTOR CCM1"/>
    <property type="match status" value="1"/>
</dbReference>
<dbReference type="InterPro" id="IPR002885">
    <property type="entry name" value="PPR_rpt"/>
</dbReference>
<protein>
    <recommendedName>
        <fullName evidence="6">Pentacotripeptide-repeat region of PRORP domain-containing protein</fullName>
    </recommendedName>
</protein>
<keyword evidence="5" id="KW-1185">Reference proteome</keyword>
<dbReference type="PROSITE" id="PS51375">
    <property type="entry name" value="PPR"/>
    <property type="match status" value="6"/>
</dbReference>
<dbReference type="Pfam" id="PF01535">
    <property type="entry name" value="PPR"/>
    <property type="match status" value="4"/>
</dbReference>
<feature type="repeat" description="PPR" evidence="3">
    <location>
        <begin position="32"/>
        <end position="66"/>
    </location>
</feature>
<dbReference type="InterPro" id="IPR011990">
    <property type="entry name" value="TPR-like_helical_dom_sf"/>
</dbReference>
<evidence type="ECO:0000256" key="1">
    <source>
        <dbReference type="ARBA" id="ARBA00007626"/>
    </source>
</evidence>
<dbReference type="NCBIfam" id="TIGR00756">
    <property type="entry name" value="PPR"/>
    <property type="match status" value="6"/>
</dbReference>
<organism evidence="4 5">
    <name type="scientific">Asparagus officinalis</name>
    <name type="common">Garden asparagus</name>
    <dbReference type="NCBI Taxonomy" id="4686"/>
    <lineage>
        <taxon>Eukaryota</taxon>
        <taxon>Viridiplantae</taxon>
        <taxon>Streptophyta</taxon>
        <taxon>Embryophyta</taxon>
        <taxon>Tracheophyta</taxon>
        <taxon>Spermatophyta</taxon>
        <taxon>Magnoliopsida</taxon>
        <taxon>Liliopsida</taxon>
        <taxon>Asparagales</taxon>
        <taxon>Asparagaceae</taxon>
        <taxon>Asparagoideae</taxon>
        <taxon>Asparagus</taxon>
    </lineage>
</organism>
<sequence>MNAALCFFCKAGMVDVALELYRSRRELGISPSKWVYNHLMTALCRNGSVEEVCQVLEESLQEGYFPGKQAFSILANMLCREQKLNKLHELLEGARERAVKPTTAVLARCITTLCKQGELEKAWSIRHIFGGGDVELSRYSFVYTGLIRAFISLGKVDVLPELIIQMQESGHTPTRNLYLAVVGSLCEMGKFEEVLGLLNKQLELLNKKSDIKESDMRTFYNYFIDGAAHVKRLEMAMEVFSRMERSGVKATLDTKIILLRGYLKSGRISNAMDFFSHIGREREPNTKLYNIFIAGLCEAEHVEIALESWKEMKGKGMVPSLQCYEELVLALCSARDYDTVIKVLEDFWETGRPISAFICNVLLLHTLKGKELLRAWVDYKKAEGSRGGIAGLRLSLGEIIVAFSGGIRMKGDLNNVEEDIEKSFPVDIYTYNMLLRGLSMAGRMDCACNLFSRIQKKGYQPNLWTYDIMVHGFCKQRNRKEAESWISEMYRNGYLPTMYTMKKFNNTG</sequence>
<dbReference type="InterPro" id="IPR050872">
    <property type="entry name" value="PPR_P_subfamily"/>
</dbReference>
<evidence type="ECO:0000313" key="4">
    <source>
        <dbReference type="EMBL" id="ONK72173.1"/>
    </source>
</evidence>
<feature type="repeat" description="PPR" evidence="3">
    <location>
        <begin position="427"/>
        <end position="461"/>
    </location>
</feature>
<comment type="similarity">
    <text evidence="1">Belongs to the PPR family. P subfamily.</text>
</comment>
<evidence type="ECO:0008006" key="6">
    <source>
        <dbReference type="Google" id="ProtNLM"/>
    </source>
</evidence>
<dbReference type="OMA" id="LEMQEHE"/>
<reference evidence="5" key="1">
    <citation type="journal article" date="2017" name="Nat. Commun.">
        <title>The asparagus genome sheds light on the origin and evolution of a young Y chromosome.</title>
        <authorList>
            <person name="Harkess A."/>
            <person name="Zhou J."/>
            <person name="Xu C."/>
            <person name="Bowers J.E."/>
            <person name="Van der Hulst R."/>
            <person name="Ayyampalayam S."/>
            <person name="Mercati F."/>
            <person name="Riccardi P."/>
            <person name="McKain M.R."/>
            <person name="Kakrana A."/>
            <person name="Tang H."/>
            <person name="Ray J."/>
            <person name="Groenendijk J."/>
            <person name="Arikit S."/>
            <person name="Mathioni S.M."/>
            <person name="Nakano M."/>
            <person name="Shan H."/>
            <person name="Telgmann-Rauber A."/>
            <person name="Kanno A."/>
            <person name="Yue Z."/>
            <person name="Chen H."/>
            <person name="Li W."/>
            <person name="Chen Y."/>
            <person name="Xu X."/>
            <person name="Zhang Y."/>
            <person name="Luo S."/>
            <person name="Chen H."/>
            <person name="Gao J."/>
            <person name="Mao Z."/>
            <person name="Pires J.C."/>
            <person name="Luo M."/>
            <person name="Kudrna D."/>
            <person name="Wing R.A."/>
            <person name="Meyers B.C."/>
            <person name="Yi K."/>
            <person name="Kong H."/>
            <person name="Lavrijsen P."/>
            <person name="Sunseri F."/>
            <person name="Falavigna A."/>
            <person name="Ye Y."/>
            <person name="Leebens-Mack J.H."/>
            <person name="Chen G."/>
        </authorList>
    </citation>
    <scope>NUCLEOTIDE SEQUENCE [LARGE SCALE GENOMIC DNA]</scope>
    <source>
        <strain evidence="5">cv. DH0086</strain>
    </source>
</reference>
<gene>
    <name evidence="4" type="ORF">A4U43_C04F16540</name>
</gene>
<feature type="repeat" description="PPR" evidence="3">
    <location>
        <begin position="216"/>
        <end position="250"/>
    </location>
</feature>
<dbReference type="Gramene" id="ONK72173">
    <property type="protein sequence ID" value="ONK72173"/>
    <property type="gene ID" value="A4U43_C04F16540"/>
</dbReference>
<proteinExistence type="inferred from homology"/>
<feature type="repeat" description="PPR" evidence="3">
    <location>
        <begin position="285"/>
        <end position="319"/>
    </location>
</feature>
<evidence type="ECO:0000256" key="3">
    <source>
        <dbReference type="PROSITE-ProRule" id="PRU00708"/>
    </source>
</evidence>
<evidence type="ECO:0000313" key="5">
    <source>
        <dbReference type="Proteomes" id="UP000243459"/>
    </source>
</evidence>
<keyword evidence="2" id="KW-0677">Repeat</keyword>
<dbReference type="PANTHER" id="PTHR46128:SF211">
    <property type="entry name" value="PENTACOTRIPEPTIDE-REPEAT REGION OF PRORP DOMAIN-CONTAINING PROTEIN"/>
    <property type="match status" value="1"/>
</dbReference>
<accession>A0A5P1F356</accession>
<evidence type="ECO:0000256" key="2">
    <source>
        <dbReference type="ARBA" id="ARBA00022737"/>
    </source>
</evidence>
<dbReference type="AlphaFoldDB" id="A0A5P1F356"/>
<dbReference type="EMBL" id="CM007384">
    <property type="protein sequence ID" value="ONK72173.1"/>
    <property type="molecule type" value="Genomic_DNA"/>
</dbReference>
<name>A0A5P1F356_ASPOF</name>
<dbReference type="Pfam" id="PF13041">
    <property type="entry name" value="PPR_2"/>
    <property type="match status" value="3"/>
</dbReference>
<feature type="repeat" description="PPR" evidence="3">
    <location>
        <begin position="1"/>
        <end position="31"/>
    </location>
</feature>